<dbReference type="InterPro" id="IPR043519">
    <property type="entry name" value="NT_sf"/>
</dbReference>
<evidence type="ECO:0000313" key="1">
    <source>
        <dbReference type="EMBL" id="KAK4456834.1"/>
    </source>
</evidence>
<dbReference type="Gene3D" id="3.30.460.40">
    <property type="match status" value="1"/>
</dbReference>
<sequence length="262" mass="28802">MSRNSSPHRLPPAPAQYTEDDLEYLEEQNEEQVTQRHLFCALDYIVTLLNAKDISYGIMGGMSMILLGNQRRTTTDVDVAVDVKPKDLLTVLEEEPRVYRPRPGSVAGSGVARIFVLTGPSYGENVKSLAVEVDLIISGNKGAPAKLDGTTNILSVQTESGKVEYNILNLQHLFVAKLRSFRARESQKDFDDLVWMCTTKGHEVEGFAPKLDQAAKENFAYAYAKKGADDKKIQSLCKLLGVSLSRPSSSGSNGSICNLPYV</sequence>
<dbReference type="EMBL" id="MU865161">
    <property type="protein sequence ID" value="KAK4456834.1"/>
    <property type="molecule type" value="Genomic_DNA"/>
</dbReference>
<dbReference type="Proteomes" id="UP001321749">
    <property type="component" value="Unassembled WGS sequence"/>
</dbReference>
<gene>
    <name evidence="1" type="ORF">QBC42DRAFT_301694</name>
</gene>
<protein>
    <submittedName>
        <fullName evidence="1">Uncharacterized protein</fullName>
    </submittedName>
</protein>
<dbReference type="SUPFAM" id="SSF81301">
    <property type="entry name" value="Nucleotidyltransferase"/>
    <property type="match status" value="1"/>
</dbReference>
<proteinExistence type="predicted"/>
<reference evidence="1" key="2">
    <citation type="submission" date="2023-06" db="EMBL/GenBank/DDBJ databases">
        <authorList>
            <consortium name="Lawrence Berkeley National Laboratory"/>
            <person name="Mondo S.J."/>
            <person name="Hensen N."/>
            <person name="Bonometti L."/>
            <person name="Westerberg I."/>
            <person name="Brannstrom I.O."/>
            <person name="Guillou S."/>
            <person name="Cros-Aarteil S."/>
            <person name="Calhoun S."/>
            <person name="Haridas S."/>
            <person name="Kuo A."/>
            <person name="Pangilinan J."/>
            <person name="Riley R."/>
            <person name="Labutti K."/>
            <person name="Andreopoulos B."/>
            <person name="Lipzen A."/>
            <person name="Chen C."/>
            <person name="Yanf M."/>
            <person name="Daum C."/>
            <person name="Ng V."/>
            <person name="Clum A."/>
            <person name="Steindorff A."/>
            <person name="Ohm R."/>
            <person name="Martin F."/>
            <person name="Silar P."/>
            <person name="Natvig D."/>
            <person name="Lalanne C."/>
            <person name="Gautier V."/>
            <person name="Ament-Velasquez S.L."/>
            <person name="Kruys A."/>
            <person name="Hutchinson M.I."/>
            <person name="Powell A.J."/>
            <person name="Barry K."/>
            <person name="Miller A.N."/>
            <person name="Grigoriev I.V."/>
            <person name="Debuchy R."/>
            <person name="Gladieux P."/>
            <person name="Thoren M.H."/>
            <person name="Johannesson H."/>
        </authorList>
    </citation>
    <scope>NUCLEOTIDE SEQUENCE</scope>
    <source>
        <strain evidence="1">PSN324</strain>
    </source>
</reference>
<keyword evidence="2" id="KW-1185">Reference proteome</keyword>
<dbReference type="AlphaFoldDB" id="A0AAV9HA77"/>
<organism evidence="1 2">
    <name type="scientific">Cladorrhinum samala</name>
    <dbReference type="NCBI Taxonomy" id="585594"/>
    <lineage>
        <taxon>Eukaryota</taxon>
        <taxon>Fungi</taxon>
        <taxon>Dikarya</taxon>
        <taxon>Ascomycota</taxon>
        <taxon>Pezizomycotina</taxon>
        <taxon>Sordariomycetes</taxon>
        <taxon>Sordariomycetidae</taxon>
        <taxon>Sordariales</taxon>
        <taxon>Podosporaceae</taxon>
        <taxon>Cladorrhinum</taxon>
    </lineage>
</organism>
<evidence type="ECO:0000313" key="2">
    <source>
        <dbReference type="Proteomes" id="UP001321749"/>
    </source>
</evidence>
<reference evidence="1" key="1">
    <citation type="journal article" date="2023" name="Mol. Phylogenet. Evol.">
        <title>Genome-scale phylogeny and comparative genomics of the fungal order Sordariales.</title>
        <authorList>
            <person name="Hensen N."/>
            <person name="Bonometti L."/>
            <person name="Westerberg I."/>
            <person name="Brannstrom I.O."/>
            <person name="Guillou S."/>
            <person name="Cros-Aarteil S."/>
            <person name="Calhoun S."/>
            <person name="Haridas S."/>
            <person name="Kuo A."/>
            <person name="Mondo S."/>
            <person name="Pangilinan J."/>
            <person name="Riley R."/>
            <person name="LaButti K."/>
            <person name="Andreopoulos B."/>
            <person name="Lipzen A."/>
            <person name="Chen C."/>
            <person name="Yan M."/>
            <person name="Daum C."/>
            <person name="Ng V."/>
            <person name="Clum A."/>
            <person name="Steindorff A."/>
            <person name="Ohm R.A."/>
            <person name="Martin F."/>
            <person name="Silar P."/>
            <person name="Natvig D.O."/>
            <person name="Lalanne C."/>
            <person name="Gautier V."/>
            <person name="Ament-Velasquez S.L."/>
            <person name="Kruys A."/>
            <person name="Hutchinson M.I."/>
            <person name="Powell A.J."/>
            <person name="Barry K."/>
            <person name="Miller A.N."/>
            <person name="Grigoriev I.V."/>
            <person name="Debuchy R."/>
            <person name="Gladieux P."/>
            <person name="Hiltunen Thoren M."/>
            <person name="Johannesson H."/>
        </authorList>
    </citation>
    <scope>NUCLEOTIDE SEQUENCE</scope>
    <source>
        <strain evidence="1">PSN324</strain>
    </source>
</reference>
<accession>A0AAV9HA77</accession>
<comment type="caution">
    <text evidence="1">The sequence shown here is derived from an EMBL/GenBank/DDBJ whole genome shotgun (WGS) entry which is preliminary data.</text>
</comment>
<name>A0AAV9HA77_9PEZI</name>